<evidence type="ECO:0000256" key="1">
    <source>
        <dbReference type="ARBA" id="ARBA00010515"/>
    </source>
</evidence>
<dbReference type="AlphaFoldDB" id="A0A853CQY2"/>
<dbReference type="InterPro" id="IPR029058">
    <property type="entry name" value="AB_hydrolase_fold"/>
</dbReference>
<dbReference type="PROSITE" id="PS01174">
    <property type="entry name" value="LIPASE_GDXG_SER"/>
    <property type="match status" value="1"/>
</dbReference>
<protein>
    <submittedName>
        <fullName evidence="5">Monoterpene epsilon-lactone hydrolase</fullName>
        <ecNumber evidence="5">3.1.1.83</ecNumber>
    </submittedName>
</protein>
<name>A0A853CQY2_9MICO</name>
<sequence length="301" mass="31418">MPSPAMDELIASLHERQNAAAGQTPETLAEERAGFAPAGPVHPIPDDVRVTAVTAGGVEAHWLEPPGADPGRVLLFLHGGGFRLGSLASDGELAARLGRAGRMRVLFPEYRLAPEHPFPAAIDDVLAVWRWLREEQGVPADSIAVAGDSAGGGLTVALLVATRDAGGDLPATVVLMSPTVDLTSSGPSMADRIDQDPISTPELLRQLASDYLAGADPRTPLASPLYATLTGLPPMLVQVGTADLLFSDAERLASAATAAGVDVRLEVGEGLPHVYQLMLGTPEAAEATERIGRFLRERVVG</sequence>
<feature type="active site" evidence="3">
    <location>
        <position position="149"/>
    </location>
</feature>
<comment type="caution">
    <text evidence="5">The sequence shown here is derived from an EMBL/GenBank/DDBJ whole genome shotgun (WGS) entry which is preliminary data.</text>
</comment>
<dbReference type="Pfam" id="PF07859">
    <property type="entry name" value="Abhydrolase_3"/>
    <property type="match status" value="1"/>
</dbReference>
<dbReference type="PANTHER" id="PTHR48081:SF30">
    <property type="entry name" value="ACETYL-HYDROLASE LIPR-RELATED"/>
    <property type="match status" value="1"/>
</dbReference>
<dbReference type="InterPro" id="IPR033140">
    <property type="entry name" value="Lipase_GDXG_put_SER_AS"/>
</dbReference>
<dbReference type="Proteomes" id="UP000578352">
    <property type="component" value="Unassembled WGS sequence"/>
</dbReference>
<proteinExistence type="inferred from homology"/>
<evidence type="ECO:0000259" key="4">
    <source>
        <dbReference type="Pfam" id="PF07859"/>
    </source>
</evidence>
<dbReference type="Gene3D" id="3.40.50.1820">
    <property type="entry name" value="alpha/beta hydrolase"/>
    <property type="match status" value="1"/>
</dbReference>
<feature type="domain" description="Alpha/beta hydrolase fold-3" evidence="4">
    <location>
        <begin position="74"/>
        <end position="276"/>
    </location>
</feature>
<comment type="similarity">
    <text evidence="1">Belongs to the 'GDXG' lipolytic enzyme family.</text>
</comment>
<dbReference type="EC" id="3.1.1.83" evidence="5"/>
<keyword evidence="2 5" id="KW-0378">Hydrolase</keyword>
<evidence type="ECO:0000256" key="2">
    <source>
        <dbReference type="ARBA" id="ARBA00022801"/>
    </source>
</evidence>
<evidence type="ECO:0000256" key="3">
    <source>
        <dbReference type="PROSITE-ProRule" id="PRU10038"/>
    </source>
</evidence>
<evidence type="ECO:0000313" key="6">
    <source>
        <dbReference type="Proteomes" id="UP000578352"/>
    </source>
</evidence>
<accession>A0A853CQY2</accession>
<dbReference type="SUPFAM" id="SSF53474">
    <property type="entry name" value="alpha/beta-Hydrolases"/>
    <property type="match status" value="1"/>
</dbReference>
<dbReference type="InterPro" id="IPR013094">
    <property type="entry name" value="AB_hydrolase_3"/>
</dbReference>
<reference evidence="5 6" key="1">
    <citation type="submission" date="2020-07" db="EMBL/GenBank/DDBJ databases">
        <title>Sequencing the genomes of 1000 actinobacteria strains.</title>
        <authorList>
            <person name="Klenk H.-P."/>
        </authorList>
    </citation>
    <scope>NUCLEOTIDE SEQUENCE [LARGE SCALE GENOMIC DNA]</scope>
    <source>
        <strain evidence="5 6">DSM 15165</strain>
    </source>
</reference>
<dbReference type="EMBL" id="JACCFL010000001">
    <property type="protein sequence ID" value="NYJ22718.1"/>
    <property type="molecule type" value="Genomic_DNA"/>
</dbReference>
<dbReference type="PANTHER" id="PTHR48081">
    <property type="entry name" value="AB HYDROLASE SUPERFAMILY PROTEIN C4A8.06C"/>
    <property type="match status" value="1"/>
</dbReference>
<dbReference type="RefSeq" id="WP_218881169.1">
    <property type="nucleotide sequence ID" value="NZ_BAABEH010000001.1"/>
</dbReference>
<gene>
    <name evidence="5" type="ORF">HNR13_001005</name>
</gene>
<dbReference type="GO" id="GO:0004806">
    <property type="term" value="F:triacylglycerol lipase activity"/>
    <property type="evidence" value="ECO:0007669"/>
    <property type="project" value="TreeGrafter"/>
</dbReference>
<dbReference type="InterPro" id="IPR050300">
    <property type="entry name" value="GDXG_lipolytic_enzyme"/>
</dbReference>
<organism evidence="5 6">
    <name type="scientific">Leifsonia shinshuensis</name>
    <dbReference type="NCBI Taxonomy" id="150026"/>
    <lineage>
        <taxon>Bacteria</taxon>
        <taxon>Bacillati</taxon>
        <taxon>Actinomycetota</taxon>
        <taxon>Actinomycetes</taxon>
        <taxon>Micrococcales</taxon>
        <taxon>Microbacteriaceae</taxon>
        <taxon>Leifsonia</taxon>
    </lineage>
</organism>
<evidence type="ECO:0000313" key="5">
    <source>
        <dbReference type="EMBL" id="NYJ22718.1"/>
    </source>
</evidence>